<comment type="caution">
    <text evidence="1">The sequence shown here is derived from an EMBL/GenBank/DDBJ whole genome shotgun (WGS) entry which is preliminary data.</text>
</comment>
<keyword evidence="2" id="KW-1185">Reference proteome</keyword>
<gene>
    <name evidence="1" type="ORF">K0M31_014043</name>
</gene>
<evidence type="ECO:0000313" key="2">
    <source>
        <dbReference type="Proteomes" id="UP001177670"/>
    </source>
</evidence>
<dbReference type="EMBL" id="JAHYIQ010000004">
    <property type="protein sequence ID" value="KAK1132658.1"/>
    <property type="molecule type" value="Genomic_DNA"/>
</dbReference>
<dbReference type="AlphaFoldDB" id="A0AA40KU10"/>
<accession>A0AA40KU10</accession>
<proteinExistence type="predicted"/>
<protein>
    <submittedName>
        <fullName evidence="1">Uncharacterized protein</fullName>
    </submittedName>
</protein>
<organism evidence="1 2">
    <name type="scientific">Melipona bicolor</name>
    <dbReference type="NCBI Taxonomy" id="60889"/>
    <lineage>
        <taxon>Eukaryota</taxon>
        <taxon>Metazoa</taxon>
        <taxon>Ecdysozoa</taxon>
        <taxon>Arthropoda</taxon>
        <taxon>Hexapoda</taxon>
        <taxon>Insecta</taxon>
        <taxon>Pterygota</taxon>
        <taxon>Neoptera</taxon>
        <taxon>Endopterygota</taxon>
        <taxon>Hymenoptera</taxon>
        <taxon>Apocrita</taxon>
        <taxon>Aculeata</taxon>
        <taxon>Apoidea</taxon>
        <taxon>Anthophila</taxon>
        <taxon>Apidae</taxon>
        <taxon>Melipona</taxon>
    </lineage>
</organism>
<sequence length="106" mass="12426">MNKGDREEMVQWQTRMRILVFEKKKKKKRNLEAEERGQRCLGGRCTSQPWSRLCSTRRQGNGSPPIRVKRGTDEASPTEIGWIVDGIIIERASFRVCFIYHFRALD</sequence>
<evidence type="ECO:0000313" key="1">
    <source>
        <dbReference type="EMBL" id="KAK1132658.1"/>
    </source>
</evidence>
<name>A0AA40KU10_9HYME</name>
<reference evidence="1" key="1">
    <citation type="submission" date="2021-10" db="EMBL/GenBank/DDBJ databases">
        <title>Melipona bicolor Genome sequencing and assembly.</title>
        <authorList>
            <person name="Araujo N.S."/>
            <person name="Arias M.C."/>
        </authorList>
    </citation>
    <scope>NUCLEOTIDE SEQUENCE</scope>
    <source>
        <strain evidence="1">USP_2M_L1-L4_2017</strain>
        <tissue evidence="1">Whole body</tissue>
    </source>
</reference>
<dbReference type="Proteomes" id="UP001177670">
    <property type="component" value="Unassembled WGS sequence"/>
</dbReference>